<evidence type="ECO:0000313" key="4">
    <source>
        <dbReference type="Proteomes" id="UP000180252"/>
    </source>
</evidence>
<evidence type="ECO:0000313" key="3">
    <source>
        <dbReference type="EMBL" id="OXB14397.1"/>
    </source>
</evidence>
<dbReference type="EMBL" id="MUHG01000038">
    <property type="protein sequence ID" value="OXB14397.1"/>
    <property type="molecule type" value="Genomic_DNA"/>
</dbReference>
<dbReference type="EMBL" id="MIKE01000007">
    <property type="protein sequence ID" value="OHT47041.1"/>
    <property type="molecule type" value="Genomic_DNA"/>
</dbReference>
<evidence type="ECO:0000256" key="1">
    <source>
        <dbReference type="SAM" id="SignalP"/>
    </source>
</evidence>
<dbReference type="STRING" id="1278819.BHE19_21895"/>
<dbReference type="Proteomes" id="UP000180252">
    <property type="component" value="Unassembled WGS sequence"/>
</dbReference>
<evidence type="ECO:0008006" key="6">
    <source>
        <dbReference type="Google" id="ProtNLM"/>
    </source>
</evidence>
<organism evidence="2 4">
    <name type="scientific">Flavobacterium tructae</name>
    <dbReference type="NCBI Taxonomy" id="1114873"/>
    <lineage>
        <taxon>Bacteria</taxon>
        <taxon>Pseudomonadati</taxon>
        <taxon>Bacteroidota</taxon>
        <taxon>Flavobacteriia</taxon>
        <taxon>Flavobacteriales</taxon>
        <taxon>Flavobacteriaceae</taxon>
        <taxon>Flavobacterium</taxon>
    </lineage>
</organism>
<reference evidence="2" key="1">
    <citation type="submission" date="2016-09" db="EMBL/GenBank/DDBJ databases">
        <authorList>
            <person name="Capua I."/>
            <person name="De Benedictis P."/>
            <person name="Joannis T."/>
            <person name="Lombin L.H."/>
            <person name="Cattoli G."/>
        </authorList>
    </citation>
    <scope>NUCLEOTIDE SEQUENCE [LARGE SCALE GENOMIC DNA]</scope>
    <source>
        <strain evidence="2">MSU</strain>
    </source>
</reference>
<protein>
    <recommendedName>
        <fullName evidence="6">GLPGLI family protein</fullName>
    </recommendedName>
</protein>
<gene>
    <name evidence="3" type="ORF">B0A71_21695</name>
    <name evidence="2" type="ORF">BHE19_21895</name>
</gene>
<keyword evidence="1" id="KW-0732">Signal</keyword>
<feature type="chain" id="PRO_5010247496" description="GLPGLI family protein" evidence="1">
    <location>
        <begin position="22"/>
        <end position="151"/>
    </location>
</feature>
<proteinExistence type="predicted"/>
<name>A0A1S1JBV1_9FLAO</name>
<reference evidence="3 5" key="3">
    <citation type="submission" date="2016-11" db="EMBL/GenBank/DDBJ databases">
        <title>Whole genomes of Flavobacteriaceae.</title>
        <authorList>
            <person name="Stine C."/>
            <person name="Li C."/>
            <person name="Tadesse D."/>
        </authorList>
    </citation>
    <scope>NUCLEOTIDE SEQUENCE [LARGE SCALE GENOMIC DNA]</scope>
    <source>
        <strain evidence="3 5">ATCC BAA-2541</strain>
    </source>
</reference>
<sequence>MLVMKKMTLCVAILFFNALIAQEKKGNKLITLYLDLKDKSLREYSINKDTTGASFSIYIKKYESKKERERVTEKYRNQIDDPDSIGLPSFSVGLYVLNEKPKRIKSLKGIEFINIKQFQKNGYITSNPTYIIHRLKDGTYLQWSATAYETL</sequence>
<comment type="caution">
    <text evidence="2">The sequence shown here is derived from an EMBL/GenBank/DDBJ whole genome shotgun (WGS) entry which is preliminary data.</text>
</comment>
<dbReference type="AlphaFoldDB" id="A0A1S1JBV1"/>
<feature type="signal peptide" evidence="1">
    <location>
        <begin position="1"/>
        <end position="21"/>
    </location>
</feature>
<evidence type="ECO:0000313" key="5">
    <source>
        <dbReference type="Proteomes" id="UP000198319"/>
    </source>
</evidence>
<accession>A0A1S1JBV1</accession>
<keyword evidence="5" id="KW-1185">Reference proteome</keyword>
<evidence type="ECO:0000313" key="2">
    <source>
        <dbReference type="EMBL" id="OHT47041.1"/>
    </source>
</evidence>
<reference evidence="4" key="2">
    <citation type="submission" date="2016-09" db="EMBL/GenBank/DDBJ databases">
        <authorList>
            <person name="Chen S."/>
            <person name="Walker E."/>
        </authorList>
    </citation>
    <scope>NUCLEOTIDE SEQUENCE [LARGE SCALE GENOMIC DNA]</scope>
    <source>
        <strain evidence="4">MSU</strain>
    </source>
</reference>
<dbReference type="Proteomes" id="UP000198319">
    <property type="component" value="Unassembled WGS sequence"/>
</dbReference>